<comment type="similarity">
    <text evidence="2 8">Belongs to the CGI121/TPRKB family.</text>
</comment>
<evidence type="ECO:0000256" key="2">
    <source>
        <dbReference type="ARBA" id="ARBA00005546"/>
    </source>
</evidence>
<name>A0ABR1QZE3_9PEZI</name>
<dbReference type="Gene3D" id="3.30.2380.10">
    <property type="entry name" value="CGI121/TPRKB"/>
    <property type="match status" value="1"/>
</dbReference>
<evidence type="ECO:0000256" key="6">
    <source>
        <dbReference type="ARBA" id="ARBA00023242"/>
    </source>
</evidence>
<dbReference type="InterPro" id="IPR013926">
    <property type="entry name" value="CGI121/TPRKB"/>
</dbReference>
<dbReference type="Pfam" id="PF08617">
    <property type="entry name" value="CGI-121"/>
    <property type="match status" value="1"/>
</dbReference>
<comment type="subcellular location">
    <subcellularLocation>
        <location evidence="1">Nucleus</location>
    </subcellularLocation>
</comment>
<keyword evidence="10" id="KW-1185">Reference proteome</keyword>
<protein>
    <recommendedName>
        <fullName evidence="4">EKC/KEOPS complex subunit CGI121</fullName>
    </recommendedName>
    <alternativeName>
        <fullName evidence="3">EKC/KEOPS complex subunit cgi121</fullName>
    </alternativeName>
</protein>
<keyword evidence="6 8" id="KW-0539">Nucleus</keyword>
<dbReference type="RefSeq" id="XP_066707454.1">
    <property type="nucleotide sequence ID" value="XM_066838561.1"/>
</dbReference>
<evidence type="ECO:0000256" key="1">
    <source>
        <dbReference type="ARBA" id="ARBA00004123"/>
    </source>
</evidence>
<reference evidence="9 10" key="1">
    <citation type="submission" date="2023-01" db="EMBL/GenBank/DDBJ databases">
        <title>Analysis of 21 Apiospora genomes using comparative genomics revels a genus with tremendous synthesis potential of carbohydrate active enzymes and secondary metabolites.</title>
        <authorList>
            <person name="Sorensen T."/>
        </authorList>
    </citation>
    <scope>NUCLEOTIDE SEQUENCE [LARGE SCALE GENOMIC DNA]</scope>
    <source>
        <strain evidence="9 10">CBS 24483</strain>
    </source>
</reference>
<dbReference type="SUPFAM" id="SSF143870">
    <property type="entry name" value="PF0523-like"/>
    <property type="match status" value="1"/>
</dbReference>
<comment type="function">
    <text evidence="7">Component of the EKC/KEOPS complex that is required for the formation of a threonylcarbamoyl group on adenosine at position 37 (t(6)A37) in tRNAs that read codons beginning with adenine. The complex is probably involved in the transfer of the threonylcarbamoyl moiety of threonylcarbamoyl-AMP (TC-AMP) to the N6 group of A37. CGI121 acts as an allosteric effector that regulates the t(6)A activity of the complex. The EKC/KEOPS complex also promotes both telomere uncapping and telomere elongation. The complex is required for efficient recruitment of transcriptional coactivators. CGI121 is not required for tRNA modification.</text>
</comment>
<evidence type="ECO:0000256" key="7">
    <source>
        <dbReference type="ARBA" id="ARBA00025043"/>
    </source>
</evidence>
<evidence type="ECO:0000256" key="4">
    <source>
        <dbReference type="ARBA" id="ARBA00016009"/>
    </source>
</evidence>
<proteinExistence type="inferred from homology"/>
<dbReference type="PANTHER" id="PTHR15840">
    <property type="entry name" value="CGI-121 FAMILY MEMBER"/>
    <property type="match status" value="1"/>
</dbReference>
<dbReference type="GeneID" id="92071623"/>
<organism evidence="9 10">
    <name type="scientific">Apiospora aurea</name>
    <dbReference type="NCBI Taxonomy" id="335848"/>
    <lineage>
        <taxon>Eukaryota</taxon>
        <taxon>Fungi</taxon>
        <taxon>Dikarya</taxon>
        <taxon>Ascomycota</taxon>
        <taxon>Pezizomycotina</taxon>
        <taxon>Sordariomycetes</taxon>
        <taxon>Xylariomycetidae</taxon>
        <taxon>Amphisphaeriales</taxon>
        <taxon>Apiosporaceae</taxon>
        <taxon>Apiospora</taxon>
    </lineage>
</organism>
<dbReference type="PANTHER" id="PTHR15840:SF10">
    <property type="entry name" value="EKC_KEOPS COMPLEX SUBUNIT TPRKB"/>
    <property type="match status" value="1"/>
</dbReference>
<sequence>MATAAAAVEKVELEHLPATHTVLLALYRNVANAGFLQEQLLGRNADFEYAFVDAGTVVSRFQLLAAVHKAVAAEMAGAMRTPNVHSEIVVSLSSNNNISEAYRRYGVQPATKDVAVVKVLISREGAPSSLSPEDVEKHLQTHVQGESVPCSDEELATVTDWPKLRKYHKLNGLPWIEAIKDEQAKKKELEMLIVSAMAMRGT</sequence>
<comment type="caution">
    <text evidence="9">The sequence shown here is derived from an EMBL/GenBank/DDBJ whole genome shotgun (WGS) entry which is preliminary data.</text>
</comment>
<evidence type="ECO:0000256" key="3">
    <source>
        <dbReference type="ARBA" id="ARBA00015316"/>
    </source>
</evidence>
<evidence type="ECO:0000256" key="5">
    <source>
        <dbReference type="ARBA" id="ARBA00022694"/>
    </source>
</evidence>
<evidence type="ECO:0000313" key="9">
    <source>
        <dbReference type="EMBL" id="KAK7968062.1"/>
    </source>
</evidence>
<gene>
    <name evidence="9" type="ORF">PG986_002339</name>
</gene>
<dbReference type="Proteomes" id="UP001391051">
    <property type="component" value="Unassembled WGS sequence"/>
</dbReference>
<dbReference type="InterPro" id="IPR036504">
    <property type="entry name" value="CGI121/TPRKB_sf"/>
</dbReference>
<evidence type="ECO:0000256" key="8">
    <source>
        <dbReference type="RuleBase" id="RU004398"/>
    </source>
</evidence>
<keyword evidence="5" id="KW-0819">tRNA processing</keyword>
<accession>A0ABR1QZE3</accession>
<dbReference type="EMBL" id="JAQQWE010000001">
    <property type="protein sequence ID" value="KAK7968062.1"/>
    <property type="molecule type" value="Genomic_DNA"/>
</dbReference>
<evidence type="ECO:0000313" key="10">
    <source>
        <dbReference type="Proteomes" id="UP001391051"/>
    </source>
</evidence>